<evidence type="ECO:0000259" key="1">
    <source>
        <dbReference type="Pfam" id="PF00668"/>
    </source>
</evidence>
<protein>
    <submittedName>
        <fullName evidence="2">Condensation domain-containing protein</fullName>
    </submittedName>
</protein>
<comment type="caution">
    <text evidence="2">The sequence shown here is derived from an EMBL/GenBank/DDBJ whole genome shotgun (WGS) entry which is preliminary data.</text>
</comment>
<dbReference type="Gene3D" id="3.30.559.30">
    <property type="entry name" value="Nonribosomal peptide synthetase, condensation domain"/>
    <property type="match status" value="1"/>
</dbReference>
<sequence>MTEPFNMESPPLYRFVIVKLSETEHIFAHVWHHLIMDGIGFNLFHSKLVEKYNHPFSKLRPDELSMQSIALEEKKYWMSDRKKKDEKYWGDFSSIKRSLIQPISPPVESDTTWRKSFHLDSITWGRLVNLSEVMNCTVQHLVLLVIQICFADSRGKSSITVGRPTHRRYSRLLKEKVGHFAGLSLLHIESNPDSTFINAVGYLKTLLKKIFGTKNFQLAG</sequence>
<feature type="domain" description="Condensation" evidence="1">
    <location>
        <begin position="2"/>
        <end position="216"/>
    </location>
</feature>
<dbReference type="Pfam" id="PF00668">
    <property type="entry name" value="Condensation"/>
    <property type="match status" value="1"/>
</dbReference>
<accession>A0A9X3CR04</accession>
<dbReference type="InterPro" id="IPR023213">
    <property type="entry name" value="CAT-like_dom_sf"/>
</dbReference>
<dbReference type="Gene3D" id="3.30.559.10">
    <property type="entry name" value="Chloramphenicol acetyltransferase-like domain"/>
    <property type="match status" value="1"/>
</dbReference>
<proteinExistence type="predicted"/>
<name>A0A9X3CR04_9VIBR</name>
<dbReference type="SUPFAM" id="SSF52777">
    <property type="entry name" value="CoA-dependent acyltransferases"/>
    <property type="match status" value="2"/>
</dbReference>
<dbReference type="GO" id="GO:0003824">
    <property type="term" value="F:catalytic activity"/>
    <property type="evidence" value="ECO:0007669"/>
    <property type="project" value="InterPro"/>
</dbReference>
<dbReference type="Proteomes" id="UP001155587">
    <property type="component" value="Unassembled WGS sequence"/>
</dbReference>
<evidence type="ECO:0000313" key="2">
    <source>
        <dbReference type="EMBL" id="MCW8347922.1"/>
    </source>
</evidence>
<keyword evidence="3" id="KW-1185">Reference proteome</keyword>
<dbReference type="AlphaFoldDB" id="A0A9X3CR04"/>
<dbReference type="InterPro" id="IPR001242">
    <property type="entry name" value="Condensation_dom"/>
</dbReference>
<dbReference type="EMBL" id="JAKRRY010000028">
    <property type="protein sequence ID" value="MCW8347922.1"/>
    <property type="molecule type" value="Genomic_DNA"/>
</dbReference>
<gene>
    <name evidence="2" type="ORF">MD535_18200</name>
</gene>
<organism evidence="2 3">
    <name type="scientific">Vibrio qingdaonensis</name>
    <dbReference type="NCBI Taxonomy" id="2829491"/>
    <lineage>
        <taxon>Bacteria</taxon>
        <taxon>Pseudomonadati</taxon>
        <taxon>Pseudomonadota</taxon>
        <taxon>Gammaproteobacteria</taxon>
        <taxon>Vibrionales</taxon>
        <taxon>Vibrionaceae</taxon>
        <taxon>Vibrio</taxon>
    </lineage>
</organism>
<reference evidence="2" key="1">
    <citation type="submission" date="2022-02" db="EMBL/GenBank/DDBJ databases">
        <title>Vibrio sp. nov, a new bacterium isolated from seawater.</title>
        <authorList>
            <person name="Yuan Y."/>
        </authorList>
    </citation>
    <scope>NUCLEOTIDE SEQUENCE</scope>
    <source>
        <strain evidence="2">ZSDZ65</strain>
    </source>
</reference>
<evidence type="ECO:0000313" key="3">
    <source>
        <dbReference type="Proteomes" id="UP001155587"/>
    </source>
</evidence>